<evidence type="ECO:0000256" key="5">
    <source>
        <dbReference type="SAM" id="MobiDB-lite"/>
    </source>
</evidence>
<dbReference type="GO" id="GO:0160150">
    <property type="term" value="F:tRNA pseudouridine(13) synthase activity"/>
    <property type="evidence" value="ECO:0007669"/>
    <property type="project" value="UniProtKB-EC"/>
</dbReference>
<dbReference type="Pfam" id="PF01142">
    <property type="entry name" value="TruD"/>
    <property type="match status" value="2"/>
</dbReference>
<dbReference type="InterPro" id="IPR001656">
    <property type="entry name" value="PsdUridine_synth_TruD"/>
</dbReference>
<evidence type="ECO:0000256" key="3">
    <source>
        <dbReference type="ARBA" id="ARBA00023235"/>
    </source>
</evidence>
<dbReference type="PROSITE" id="PS01268">
    <property type="entry name" value="UPF0024"/>
    <property type="match status" value="1"/>
</dbReference>
<comment type="caution">
    <text evidence="7">The sequence shown here is derived from an EMBL/GenBank/DDBJ whole genome shotgun (WGS) entry which is preliminary data.</text>
</comment>
<comment type="catalytic activity">
    <reaction evidence="4">
        <text>uridine(13) in tRNA = pseudouridine(13) in tRNA</text>
        <dbReference type="Rhea" id="RHEA:42540"/>
        <dbReference type="Rhea" id="RHEA-COMP:10105"/>
        <dbReference type="Rhea" id="RHEA-COMP:10106"/>
        <dbReference type="ChEBI" id="CHEBI:65314"/>
        <dbReference type="ChEBI" id="CHEBI:65315"/>
        <dbReference type="EC" id="5.4.99.27"/>
    </reaction>
</comment>
<dbReference type="Proteomes" id="UP001595952">
    <property type="component" value="Unassembled WGS sequence"/>
</dbReference>
<dbReference type="HAMAP" id="MF_01082">
    <property type="entry name" value="TruD"/>
    <property type="match status" value="1"/>
</dbReference>
<dbReference type="Gene3D" id="3.30.2350.20">
    <property type="entry name" value="TruD, catalytic domain"/>
    <property type="match status" value="1"/>
</dbReference>
<reference evidence="8" key="1">
    <citation type="journal article" date="2019" name="Int. J. Syst. Evol. Microbiol.">
        <title>The Global Catalogue of Microorganisms (GCM) 10K type strain sequencing project: providing services to taxonomists for standard genome sequencing and annotation.</title>
        <authorList>
            <consortium name="The Broad Institute Genomics Platform"/>
            <consortium name="The Broad Institute Genome Sequencing Center for Infectious Disease"/>
            <person name="Wu L."/>
            <person name="Ma J."/>
        </authorList>
    </citation>
    <scope>NUCLEOTIDE SEQUENCE [LARGE SCALE GENOMIC DNA]</scope>
    <source>
        <strain evidence="8">CCUG 55995</strain>
    </source>
</reference>
<feature type="region of interest" description="Disordered" evidence="5">
    <location>
        <begin position="342"/>
        <end position="361"/>
    </location>
</feature>
<dbReference type="InterPro" id="IPR043165">
    <property type="entry name" value="TruD_insert_sf"/>
</dbReference>
<keyword evidence="8" id="KW-1185">Reference proteome</keyword>
<feature type="domain" description="TRUD" evidence="6">
    <location>
        <begin position="162"/>
        <end position="313"/>
    </location>
</feature>
<dbReference type="RefSeq" id="WP_380060225.1">
    <property type="nucleotide sequence ID" value="NZ_JBHSEI010000001.1"/>
</dbReference>
<dbReference type="InterPro" id="IPR042214">
    <property type="entry name" value="TruD_catalytic"/>
</dbReference>
<feature type="active site" description="Nucleophile" evidence="4">
    <location>
        <position position="88"/>
    </location>
</feature>
<comment type="function">
    <text evidence="4">Responsible for synthesis of pseudouridine from uracil-13 in transfer RNAs.</text>
</comment>
<dbReference type="CDD" id="cd02575">
    <property type="entry name" value="PseudoU_synth_EcTruD"/>
    <property type="match status" value="1"/>
</dbReference>
<organism evidence="7 8">
    <name type="scientific">Deinococcus hohokamensis</name>
    <dbReference type="NCBI Taxonomy" id="309883"/>
    <lineage>
        <taxon>Bacteria</taxon>
        <taxon>Thermotogati</taxon>
        <taxon>Deinococcota</taxon>
        <taxon>Deinococci</taxon>
        <taxon>Deinococcales</taxon>
        <taxon>Deinococcaceae</taxon>
        <taxon>Deinococcus</taxon>
    </lineage>
</organism>
<evidence type="ECO:0000256" key="2">
    <source>
        <dbReference type="ARBA" id="ARBA00022694"/>
    </source>
</evidence>
<dbReference type="EC" id="5.4.99.27" evidence="4"/>
<keyword evidence="3 4" id="KW-0413">Isomerase</keyword>
<dbReference type="InterPro" id="IPR020103">
    <property type="entry name" value="PsdUridine_synth_cat_dom_sf"/>
</dbReference>
<dbReference type="PANTHER" id="PTHR47811">
    <property type="entry name" value="TRNA PSEUDOURIDINE SYNTHASE D"/>
    <property type="match status" value="1"/>
</dbReference>
<feature type="compositionally biased region" description="Acidic residues" evidence="5">
    <location>
        <begin position="350"/>
        <end position="361"/>
    </location>
</feature>
<evidence type="ECO:0000256" key="4">
    <source>
        <dbReference type="HAMAP-Rule" id="MF_01082"/>
    </source>
</evidence>
<evidence type="ECO:0000256" key="1">
    <source>
        <dbReference type="ARBA" id="ARBA00007953"/>
    </source>
</evidence>
<dbReference type="InterPro" id="IPR050170">
    <property type="entry name" value="TruD_pseudoU_synthase"/>
</dbReference>
<dbReference type="SUPFAM" id="SSF55120">
    <property type="entry name" value="Pseudouridine synthase"/>
    <property type="match status" value="1"/>
</dbReference>
<dbReference type="PROSITE" id="PS50984">
    <property type="entry name" value="TRUD"/>
    <property type="match status" value="1"/>
</dbReference>
<evidence type="ECO:0000259" key="6">
    <source>
        <dbReference type="PROSITE" id="PS50984"/>
    </source>
</evidence>
<sequence>MVGGIVSLVFEWSALSALTAGPGTGGTLRREPGDFRVEEVPAYLPGGEGEHLYLHLEKTGHTTAHVLRELGTQLGVRDRDIGVAGLKDRHAVTRQWISLPAKVEARLADFQLDGVQVLETARHSNKLGLGHLRGNRFVVRVRGAPGQHAQAAAVLAELGHLGVPNYFGPQRFGVGGLNAEEGLRVLRGESRLKDPRVRRFLTTSVQSMLFNRFLSLRLERGLFASLLAGDMAKKHDTGGVFLVEDAAAESPRAARGEVSATGTLFGRKTRPLTLDAGALEAEALADFGLTPEVFSSRRGDRRLTRVFPESGLVTPEEDGFTVAFTLPKGSFATSVLREIMKSDVDTSALPEDDAASEEDDA</sequence>
<comment type="similarity">
    <text evidence="1 4">Belongs to the pseudouridine synthase TruD family.</text>
</comment>
<dbReference type="PANTHER" id="PTHR47811:SF1">
    <property type="entry name" value="TRNA PSEUDOURIDINE SYNTHASE D"/>
    <property type="match status" value="1"/>
</dbReference>
<dbReference type="EMBL" id="JBHSEI010000001">
    <property type="protein sequence ID" value="MFC4637192.1"/>
    <property type="molecule type" value="Genomic_DNA"/>
</dbReference>
<protein>
    <recommendedName>
        <fullName evidence="4">tRNA pseudouridine synthase D</fullName>
        <ecNumber evidence="4">5.4.99.27</ecNumber>
    </recommendedName>
    <alternativeName>
        <fullName evidence="4">tRNA pseudouridine(13) synthase</fullName>
    </alternativeName>
    <alternativeName>
        <fullName evidence="4">tRNA pseudouridylate synthase D</fullName>
    </alternativeName>
    <alternativeName>
        <fullName evidence="4">tRNA-uridine isomerase D</fullName>
    </alternativeName>
</protein>
<dbReference type="InterPro" id="IPR020119">
    <property type="entry name" value="PsdUridine_synth_TruD_CS"/>
</dbReference>
<evidence type="ECO:0000313" key="7">
    <source>
        <dbReference type="EMBL" id="MFC4637192.1"/>
    </source>
</evidence>
<gene>
    <name evidence="4 7" type="primary">truD</name>
    <name evidence="7" type="ORF">ACFO0D_02440</name>
</gene>
<proteinExistence type="inferred from homology"/>
<evidence type="ECO:0000313" key="8">
    <source>
        <dbReference type="Proteomes" id="UP001595952"/>
    </source>
</evidence>
<dbReference type="Gene3D" id="3.30.2340.10">
    <property type="entry name" value="TruD, insertion domain"/>
    <property type="match status" value="1"/>
</dbReference>
<keyword evidence="2 4" id="KW-0819">tRNA processing</keyword>
<dbReference type="NCBIfam" id="TIGR00094">
    <property type="entry name" value="tRNA_TruD_broad"/>
    <property type="match status" value="1"/>
</dbReference>
<name>A0ABV9I4A2_9DEIO</name>
<dbReference type="InterPro" id="IPR011760">
    <property type="entry name" value="PsdUridine_synth_TruD_insert"/>
</dbReference>
<accession>A0ABV9I4A2</accession>